<organism evidence="1">
    <name type="scientific">Kuenenia stuttgartiensis</name>
    <dbReference type="NCBI Taxonomy" id="174633"/>
    <lineage>
        <taxon>Bacteria</taxon>
        <taxon>Pseudomonadati</taxon>
        <taxon>Planctomycetota</taxon>
        <taxon>Candidatus Brocadiia</taxon>
        <taxon>Candidatus Brocadiales</taxon>
        <taxon>Candidatus Brocadiaceae</taxon>
        <taxon>Candidatus Kuenenia</taxon>
    </lineage>
</organism>
<dbReference type="EMBL" id="CT573071">
    <property type="protein sequence ID" value="CAJ73387.1"/>
    <property type="molecule type" value="Genomic_DNA"/>
</dbReference>
<sequence length="59" mass="7104">MKTWQKLQKTRNASLYINRSWYSKNVGFRFAFSSSRTSIQPGLIFRMRPQVLPDFWQCT</sequence>
<accession>Q1Q726</accession>
<evidence type="ECO:0000313" key="1">
    <source>
        <dbReference type="EMBL" id="CAJ73387.1"/>
    </source>
</evidence>
<dbReference type="AlphaFoldDB" id="Q1Q726"/>
<gene>
    <name evidence="1" type="ORF">kuste2638</name>
</gene>
<name>Q1Q726_KUEST</name>
<reference evidence="1" key="2">
    <citation type="submission" date="2006-01" db="EMBL/GenBank/DDBJ databases">
        <authorList>
            <person name="Genoscope"/>
        </authorList>
    </citation>
    <scope>NUCLEOTIDE SEQUENCE</scope>
</reference>
<proteinExistence type="predicted"/>
<protein>
    <submittedName>
        <fullName evidence="1">Uncharacterized protein</fullName>
    </submittedName>
</protein>
<reference evidence="1" key="1">
    <citation type="journal article" date="2006" name="Nature">
        <title>Deciphering the evolution and metabolism of an anammox bacterium from a community genome.</title>
        <authorList>
            <person name="Strous M."/>
            <person name="Pelletier E."/>
            <person name="Mangenot S."/>
            <person name="Rattei T."/>
            <person name="Lehner A."/>
            <person name="Taylor M.W."/>
            <person name="Horn M."/>
            <person name="Daims H."/>
            <person name="Bartol-Mavel D."/>
            <person name="Wincker P."/>
            <person name="Barbe V."/>
            <person name="Fonknechten N."/>
            <person name="Vallenet D."/>
            <person name="Segurens B."/>
            <person name="Schenowitz-Truong C."/>
            <person name="Medigue C."/>
            <person name="Collingro A."/>
            <person name="Snel B."/>
            <person name="Dutilh B.E."/>
            <person name="OpDenCamp H.J.M."/>
            <person name="vanDerDrift C."/>
            <person name="Cirpus I."/>
            <person name="vanDePas-Schoonen K.T."/>
            <person name="Harhangi H.R."/>
            <person name="vanNiftrik L."/>
            <person name="Schmid M."/>
            <person name="Keltjens J."/>
            <person name="vanDeVossenberg J."/>
            <person name="Kartal B."/>
            <person name="Meier H."/>
            <person name="Frishman D."/>
            <person name="Huynen M.A."/>
            <person name="Mewes H."/>
            <person name="Weissenbach J."/>
            <person name="Jetten M.S.M."/>
            <person name="Wagner M."/>
            <person name="LePaslier D."/>
        </authorList>
    </citation>
    <scope>NUCLEOTIDE SEQUENCE</scope>
</reference>